<dbReference type="EMBL" id="JAJSOW010000002">
    <property type="protein sequence ID" value="KAI9198779.1"/>
    <property type="molecule type" value="Genomic_DNA"/>
</dbReference>
<keyword evidence="2" id="KW-1185">Reference proteome</keyword>
<protein>
    <submittedName>
        <fullName evidence="1">Uncharacterized protein</fullName>
    </submittedName>
</protein>
<gene>
    <name evidence="1" type="ORF">LWI28_021971</name>
</gene>
<evidence type="ECO:0000313" key="2">
    <source>
        <dbReference type="Proteomes" id="UP001064489"/>
    </source>
</evidence>
<name>A0AAD5JR50_ACENE</name>
<evidence type="ECO:0000313" key="1">
    <source>
        <dbReference type="EMBL" id="KAI9198779.1"/>
    </source>
</evidence>
<proteinExistence type="predicted"/>
<accession>A0AAD5JR50</accession>
<sequence>MLSLKVSVFNNHRWPRCSVPQFKEESRQSSSRDPQESLLPYFRVSVALKRDRGIRAALEWHSSDRNLKTSLSPECRMGVTWKKQLRQWRLSGTVPFRPKRSHFGAAVEVLRLVQP</sequence>
<organism evidence="1 2">
    <name type="scientific">Acer negundo</name>
    <name type="common">Box elder</name>
    <dbReference type="NCBI Taxonomy" id="4023"/>
    <lineage>
        <taxon>Eukaryota</taxon>
        <taxon>Viridiplantae</taxon>
        <taxon>Streptophyta</taxon>
        <taxon>Embryophyta</taxon>
        <taxon>Tracheophyta</taxon>
        <taxon>Spermatophyta</taxon>
        <taxon>Magnoliopsida</taxon>
        <taxon>eudicotyledons</taxon>
        <taxon>Gunneridae</taxon>
        <taxon>Pentapetalae</taxon>
        <taxon>rosids</taxon>
        <taxon>malvids</taxon>
        <taxon>Sapindales</taxon>
        <taxon>Sapindaceae</taxon>
        <taxon>Hippocastanoideae</taxon>
        <taxon>Acereae</taxon>
        <taxon>Acer</taxon>
    </lineage>
</organism>
<dbReference type="AlphaFoldDB" id="A0AAD5JR50"/>
<reference evidence="1 2" key="1">
    <citation type="journal article" date="2022" name="Plant J.">
        <title>Strategies of tolerance reflected in two North American maple genomes.</title>
        <authorList>
            <person name="McEvoy S.L."/>
            <person name="Sezen U.U."/>
            <person name="Trouern-Trend A."/>
            <person name="McMahon S.M."/>
            <person name="Schaberg P.G."/>
            <person name="Yang J."/>
            <person name="Wegrzyn J.L."/>
            <person name="Swenson N.G."/>
        </authorList>
    </citation>
    <scope>NUCLEOTIDE SEQUENCE [LARGE SCALE GENOMIC DNA]</scope>
    <source>
        <strain evidence="1">91603</strain>
    </source>
</reference>
<dbReference type="Proteomes" id="UP001064489">
    <property type="component" value="Chromosome 13"/>
</dbReference>
<comment type="caution">
    <text evidence="1">The sequence shown here is derived from an EMBL/GenBank/DDBJ whole genome shotgun (WGS) entry which is preliminary data.</text>
</comment>